<proteinExistence type="inferred from homology"/>
<evidence type="ECO:0000256" key="7">
    <source>
        <dbReference type="ARBA" id="ARBA00022798"/>
    </source>
</evidence>
<evidence type="ECO:0000313" key="13">
    <source>
        <dbReference type="EMBL" id="GAA4659463.1"/>
    </source>
</evidence>
<feature type="domain" description="O-acyltransferase WSD1-like N-terminal" evidence="11">
    <location>
        <begin position="64"/>
        <end position="303"/>
    </location>
</feature>
<comment type="similarity">
    <text evidence="3">Belongs to the long-chain O-acyltransferase family.</text>
</comment>
<evidence type="ECO:0000256" key="4">
    <source>
        <dbReference type="ARBA" id="ARBA00013244"/>
    </source>
</evidence>
<evidence type="ECO:0000256" key="1">
    <source>
        <dbReference type="ARBA" id="ARBA00004771"/>
    </source>
</evidence>
<keyword evidence="9" id="KW-0012">Acyltransferase</keyword>
<protein>
    <recommendedName>
        <fullName evidence="4">diacylglycerol O-acyltransferase</fullName>
        <ecNumber evidence="4">2.3.1.20</ecNumber>
    </recommendedName>
</protein>
<dbReference type="Pfam" id="PF06974">
    <property type="entry name" value="WS_DGAT_C"/>
    <property type="match status" value="1"/>
</dbReference>
<evidence type="ECO:0000256" key="2">
    <source>
        <dbReference type="ARBA" id="ARBA00005189"/>
    </source>
</evidence>
<dbReference type="SUPFAM" id="SSF52777">
    <property type="entry name" value="CoA-dependent acyltransferases"/>
    <property type="match status" value="1"/>
</dbReference>
<comment type="catalytic activity">
    <reaction evidence="10">
        <text>an acyl-CoA + a 1,2-diacyl-sn-glycerol = a triacyl-sn-glycerol + CoA</text>
        <dbReference type="Rhea" id="RHEA:10868"/>
        <dbReference type="ChEBI" id="CHEBI:17815"/>
        <dbReference type="ChEBI" id="CHEBI:57287"/>
        <dbReference type="ChEBI" id="CHEBI:58342"/>
        <dbReference type="ChEBI" id="CHEBI:64615"/>
        <dbReference type="EC" id="2.3.1.20"/>
    </reaction>
</comment>
<accession>A0ABP8VEW1</accession>
<evidence type="ECO:0000256" key="6">
    <source>
        <dbReference type="ARBA" id="ARBA00022679"/>
    </source>
</evidence>
<dbReference type="InterPro" id="IPR004255">
    <property type="entry name" value="O-acyltransferase_WSD1_N"/>
</dbReference>
<dbReference type="PANTHER" id="PTHR31650">
    <property type="entry name" value="O-ACYLTRANSFERASE (WSD1-LIKE) FAMILY PROTEIN"/>
    <property type="match status" value="1"/>
</dbReference>
<evidence type="ECO:0000259" key="11">
    <source>
        <dbReference type="Pfam" id="PF03007"/>
    </source>
</evidence>
<sequence>MTRHNPSLRRPMRAQDHLWLHLDTPVNRLVVTSVLWTATPVDPSALRSVLADRVLARYPVFLQRPAGRRVWAADPDFDLGRHFTVSALPPPGDTGALQEHVARRLGCRMDLDHPLWTIELLQGYGPGSAVVSRFHHAMADGIRLTQVMFGMLDPLRPDPAPPAPVGGTAVRHGPTAHAAARLATTGVQLLTRLGEHVEVPPVRAALALGTLGGAAALAVTGALVEGVAGRLPTGPRRLAGHLAEQAVTAWHTAAGASHLVGPAYQGPWHGEPGLAKAAAWSDAVPLDLVHDIARRTGTTVNDVCAALLTGALDRYLAGRDHHLLHDMPWMVPVSLARFDAALPPLLGNHFALVLAALPLARAGFPERLLEVHRRMARIRDSYEPLVNVGVQDLVGRGSRGAAVALTRYLTARSAGVLTNVPGPREEMALAGARVLGAVGWAPCSGRQPITVCIFSYAGRIRFGFATDETLIPDPGRLVRALDDEVRYAGAVMGAATAS</sequence>
<dbReference type="InterPro" id="IPR023213">
    <property type="entry name" value="CAT-like_dom_sf"/>
</dbReference>
<dbReference type="Gene3D" id="3.30.559.10">
    <property type="entry name" value="Chloramphenicol acetyltransferase-like domain"/>
    <property type="match status" value="1"/>
</dbReference>
<dbReference type="InterPro" id="IPR045034">
    <property type="entry name" value="O-acyltransferase_WSD1-like"/>
</dbReference>
<dbReference type="PANTHER" id="PTHR31650:SF1">
    <property type="entry name" value="WAX ESTER SYNTHASE_DIACYLGLYCEROL ACYLTRANSFERASE 4-RELATED"/>
    <property type="match status" value="1"/>
</dbReference>
<reference evidence="14" key="1">
    <citation type="journal article" date="2019" name="Int. J. Syst. Evol. Microbiol.">
        <title>The Global Catalogue of Microorganisms (GCM) 10K type strain sequencing project: providing services to taxonomists for standard genome sequencing and annotation.</title>
        <authorList>
            <consortium name="The Broad Institute Genomics Platform"/>
            <consortium name="The Broad Institute Genome Sequencing Center for Infectious Disease"/>
            <person name="Wu L."/>
            <person name="Ma J."/>
        </authorList>
    </citation>
    <scope>NUCLEOTIDE SEQUENCE [LARGE SCALE GENOMIC DNA]</scope>
    <source>
        <strain evidence="14">JCM 18054</strain>
    </source>
</reference>
<name>A0ABP8VEW1_9PSEU</name>
<keyword evidence="6" id="KW-0808">Transferase</keyword>
<dbReference type="RefSeq" id="WP_346055597.1">
    <property type="nucleotide sequence ID" value="NZ_BAABIB010000116.1"/>
</dbReference>
<gene>
    <name evidence="13" type="ORF">GCM10023214_58910</name>
</gene>
<keyword evidence="8" id="KW-0443">Lipid metabolism</keyword>
<feature type="domain" description="O-acyltransferase WSD1 C-terminal" evidence="12">
    <location>
        <begin position="347"/>
        <end position="484"/>
    </location>
</feature>
<dbReference type="InterPro" id="IPR009721">
    <property type="entry name" value="O-acyltransferase_WSD1_C"/>
</dbReference>
<dbReference type="EC" id="2.3.1.20" evidence="4"/>
<dbReference type="EMBL" id="BAABIB010000116">
    <property type="protein sequence ID" value="GAA4659463.1"/>
    <property type="molecule type" value="Genomic_DNA"/>
</dbReference>
<evidence type="ECO:0000256" key="8">
    <source>
        <dbReference type="ARBA" id="ARBA00023098"/>
    </source>
</evidence>
<comment type="caution">
    <text evidence="13">The sequence shown here is derived from an EMBL/GenBank/DDBJ whole genome shotgun (WGS) entry which is preliminary data.</text>
</comment>
<dbReference type="Proteomes" id="UP001500192">
    <property type="component" value="Unassembled WGS sequence"/>
</dbReference>
<comment type="pathway">
    <text evidence="1">Glycerolipid metabolism; triacylglycerol biosynthesis.</text>
</comment>
<keyword evidence="5" id="KW-0444">Lipid biosynthesis</keyword>
<keyword evidence="14" id="KW-1185">Reference proteome</keyword>
<evidence type="ECO:0000256" key="3">
    <source>
        <dbReference type="ARBA" id="ARBA00009587"/>
    </source>
</evidence>
<keyword evidence="7" id="KW-0319">Glycerol metabolism</keyword>
<evidence type="ECO:0000256" key="9">
    <source>
        <dbReference type="ARBA" id="ARBA00023315"/>
    </source>
</evidence>
<organism evidence="13 14">
    <name type="scientific">Amycolatopsis dongchuanensis</name>
    <dbReference type="NCBI Taxonomy" id="1070866"/>
    <lineage>
        <taxon>Bacteria</taxon>
        <taxon>Bacillati</taxon>
        <taxon>Actinomycetota</taxon>
        <taxon>Actinomycetes</taxon>
        <taxon>Pseudonocardiales</taxon>
        <taxon>Pseudonocardiaceae</taxon>
        <taxon>Amycolatopsis</taxon>
    </lineage>
</organism>
<evidence type="ECO:0000259" key="12">
    <source>
        <dbReference type="Pfam" id="PF06974"/>
    </source>
</evidence>
<comment type="pathway">
    <text evidence="2">Lipid metabolism.</text>
</comment>
<dbReference type="Pfam" id="PF03007">
    <property type="entry name" value="WS_DGAT_cat"/>
    <property type="match status" value="1"/>
</dbReference>
<evidence type="ECO:0000256" key="10">
    <source>
        <dbReference type="ARBA" id="ARBA00048109"/>
    </source>
</evidence>
<evidence type="ECO:0000256" key="5">
    <source>
        <dbReference type="ARBA" id="ARBA00022516"/>
    </source>
</evidence>
<evidence type="ECO:0000313" key="14">
    <source>
        <dbReference type="Proteomes" id="UP001500192"/>
    </source>
</evidence>